<dbReference type="STRING" id="3088.A0A383VPD0"/>
<dbReference type="GO" id="GO:0005634">
    <property type="term" value="C:nucleus"/>
    <property type="evidence" value="ECO:0007669"/>
    <property type="project" value="UniProtKB-UniRule"/>
</dbReference>
<dbReference type="AlphaFoldDB" id="A0A383VPD0"/>
<feature type="region of interest" description="Disordered" evidence="4">
    <location>
        <begin position="247"/>
        <end position="278"/>
    </location>
</feature>
<dbReference type="CDD" id="cd00084">
    <property type="entry name" value="HMG-box_SF"/>
    <property type="match status" value="1"/>
</dbReference>
<evidence type="ECO:0000256" key="2">
    <source>
        <dbReference type="ARBA" id="ARBA00023125"/>
    </source>
</evidence>
<dbReference type="SUPFAM" id="SSF47095">
    <property type="entry name" value="HMG-box"/>
    <property type="match status" value="1"/>
</dbReference>
<dbReference type="PROSITE" id="PS50118">
    <property type="entry name" value="HMG_BOX_2"/>
    <property type="match status" value="1"/>
</dbReference>
<dbReference type="Gene3D" id="1.10.30.10">
    <property type="entry name" value="High mobility group box domain"/>
    <property type="match status" value="1"/>
</dbReference>
<dbReference type="InterPro" id="IPR009071">
    <property type="entry name" value="HMG_box_dom"/>
</dbReference>
<comment type="subcellular location">
    <subcellularLocation>
        <location evidence="1">Cytoplasm</location>
        <location evidence="1">Cytoskeleton</location>
        <location evidence="1">Cilium axoneme</location>
    </subcellularLocation>
</comment>
<evidence type="ECO:0000256" key="4">
    <source>
        <dbReference type="SAM" id="MobiDB-lite"/>
    </source>
</evidence>
<keyword evidence="2 3" id="KW-0238">DNA-binding</keyword>
<proteinExistence type="predicted"/>
<dbReference type="InterPro" id="IPR036910">
    <property type="entry name" value="HMG_box_dom_sf"/>
</dbReference>
<dbReference type="PANTHER" id="PTHR48112">
    <property type="entry name" value="HIGH MOBILITY GROUP PROTEIN DSP1"/>
    <property type="match status" value="1"/>
</dbReference>
<feature type="domain" description="HMG box" evidence="5">
    <location>
        <begin position="177"/>
        <end position="245"/>
    </location>
</feature>
<dbReference type="SMART" id="SM00398">
    <property type="entry name" value="HMG"/>
    <property type="match status" value="1"/>
</dbReference>
<evidence type="ECO:0000313" key="7">
    <source>
        <dbReference type="Proteomes" id="UP000256970"/>
    </source>
</evidence>
<reference evidence="6 7" key="1">
    <citation type="submission" date="2016-10" db="EMBL/GenBank/DDBJ databases">
        <authorList>
            <person name="Cai Z."/>
        </authorList>
    </citation>
    <scope>NUCLEOTIDE SEQUENCE [LARGE SCALE GENOMIC DNA]</scope>
</reference>
<dbReference type="Pfam" id="PF00505">
    <property type="entry name" value="HMG_box"/>
    <property type="match status" value="1"/>
</dbReference>
<gene>
    <name evidence="6" type="ORF">BQ4739_LOCUS7787</name>
</gene>
<sequence>MLSALAHLSQLTQLQLQRVYSSSSSSSSNNSNSLDSVAAHAIAGLINLRSLELTDVPLAAAAAAQLGTMHTAAGLTKLQLRDCELEDDVLLAAVRGMQKLQSLDVSENLLLTDSALAAVAAQLPRLVQLNVTLTGITRDACSSLQDSRPGLKVLARRPALAAPMVLTLWGDPPEPSPQKPRGAYMWFCKRARPAVMLAYPDWGSALAGKELCRLWSAASSAEKQRYERLADADKASYEQEMAFLQQAEERRQSAAGREFPVAARRTAPYSRNRLPRRR</sequence>
<evidence type="ECO:0000256" key="3">
    <source>
        <dbReference type="PROSITE-ProRule" id="PRU00267"/>
    </source>
</evidence>
<dbReference type="PANTHER" id="PTHR48112:SF22">
    <property type="entry name" value="MITOCHONDRIAL TRANSCRIPTION FACTOR A, ISOFORM B"/>
    <property type="match status" value="1"/>
</dbReference>
<dbReference type="GO" id="GO:0005930">
    <property type="term" value="C:axoneme"/>
    <property type="evidence" value="ECO:0007669"/>
    <property type="project" value="UniProtKB-SubCell"/>
</dbReference>
<evidence type="ECO:0000313" key="6">
    <source>
        <dbReference type="EMBL" id="SZX67388.1"/>
    </source>
</evidence>
<evidence type="ECO:0000256" key="1">
    <source>
        <dbReference type="ARBA" id="ARBA00004430"/>
    </source>
</evidence>
<dbReference type="Proteomes" id="UP000256970">
    <property type="component" value="Unassembled WGS sequence"/>
</dbReference>
<dbReference type="InterPro" id="IPR050342">
    <property type="entry name" value="HMGB"/>
</dbReference>
<accession>A0A383VPD0</accession>
<dbReference type="SUPFAM" id="SSF52047">
    <property type="entry name" value="RNI-like"/>
    <property type="match status" value="1"/>
</dbReference>
<keyword evidence="7" id="KW-1185">Reference proteome</keyword>
<keyword evidence="3" id="KW-0539">Nucleus</keyword>
<feature type="DNA-binding region" description="HMG box" evidence="3">
    <location>
        <begin position="177"/>
        <end position="245"/>
    </location>
</feature>
<evidence type="ECO:0000259" key="5">
    <source>
        <dbReference type="PROSITE" id="PS50118"/>
    </source>
</evidence>
<name>A0A383VPD0_TETOB</name>
<dbReference type="GO" id="GO:0003677">
    <property type="term" value="F:DNA binding"/>
    <property type="evidence" value="ECO:0007669"/>
    <property type="project" value="UniProtKB-UniRule"/>
</dbReference>
<dbReference type="Gene3D" id="3.80.10.10">
    <property type="entry name" value="Ribonuclease Inhibitor"/>
    <property type="match status" value="1"/>
</dbReference>
<dbReference type="InterPro" id="IPR032675">
    <property type="entry name" value="LRR_dom_sf"/>
</dbReference>
<dbReference type="EMBL" id="FNXT01000791">
    <property type="protein sequence ID" value="SZX67388.1"/>
    <property type="molecule type" value="Genomic_DNA"/>
</dbReference>
<organism evidence="6 7">
    <name type="scientific">Tetradesmus obliquus</name>
    <name type="common">Green alga</name>
    <name type="synonym">Acutodesmus obliquus</name>
    <dbReference type="NCBI Taxonomy" id="3088"/>
    <lineage>
        <taxon>Eukaryota</taxon>
        <taxon>Viridiplantae</taxon>
        <taxon>Chlorophyta</taxon>
        <taxon>core chlorophytes</taxon>
        <taxon>Chlorophyceae</taxon>
        <taxon>CS clade</taxon>
        <taxon>Sphaeropleales</taxon>
        <taxon>Scenedesmaceae</taxon>
        <taxon>Tetradesmus</taxon>
    </lineage>
</organism>
<protein>
    <recommendedName>
        <fullName evidence="5">HMG box domain-containing protein</fullName>
    </recommendedName>
</protein>